<reference evidence="1 2" key="1">
    <citation type="submission" date="2023-10" db="EMBL/GenBank/DDBJ databases">
        <title>Chromosome-scale genome assembly provides insights into flower coloration mechanisms of Canna indica.</title>
        <authorList>
            <person name="Li C."/>
        </authorList>
    </citation>
    <scope>NUCLEOTIDE SEQUENCE [LARGE SCALE GENOMIC DNA]</scope>
    <source>
        <tissue evidence="1">Flower</tissue>
    </source>
</reference>
<protein>
    <submittedName>
        <fullName evidence="1">Uncharacterized protein</fullName>
    </submittedName>
</protein>
<proteinExistence type="predicted"/>
<dbReference type="EMBL" id="CP136897">
    <property type="protein sequence ID" value="WOL18296.1"/>
    <property type="molecule type" value="Genomic_DNA"/>
</dbReference>
<keyword evidence="2" id="KW-1185">Reference proteome</keyword>
<evidence type="ECO:0000313" key="2">
    <source>
        <dbReference type="Proteomes" id="UP001327560"/>
    </source>
</evidence>
<accession>A0AAQ3L4X2</accession>
<organism evidence="1 2">
    <name type="scientific">Canna indica</name>
    <name type="common">Indian-shot</name>
    <dbReference type="NCBI Taxonomy" id="4628"/>
    <lineage>
        <taxon>Eukaryota</taxon>
        <taxon>Viridiplantae</taxon>
        <taxon>Streptophyta</taxon>
        <taxon>Embryophyta</taxon>
        <taxon>Tracheophyta</taxon>
        <taxon>Spermatophyta</taxon>
        <taxon>Magnoliopsida</taxon>
        <taxon>Liliopsida</taxon>
        <taxon>Zingiberales</taxon>
        <taxon>Cannaceae</taxon>
        <taxon>Canna</taxon>
    </lineage>
</organism>
<name>A0AAQ3L4X2_9LILI</name>
<gene>
    <name evidence="1" type="ORF">Cni_G27090</name>
</gene>
<dbReference type="AlphaFoldDB" id="A0AAQ3L4X2"/>
<dbReference type="Proteomes" id="UP001327560">
    <property type="component" value="Chromosome 8"/>
</dbReference>
<evidence type="ECO:0000313" key="1">
    <source>
        <dbReference type="EMBL" id="WOL18296.1"/>
    </source>
</evidence>
<sequence length="230" mass="25921">MKRKDSEMVRDHQIDVPLFSHAKKIKLGMDEEMPLIFEEDEEVPIISEVFEAELLKEQEFVLHEPVEGLPPGNSDLMTAVHEMTTDDEVAAAREESGYRNEVMEEPDEEEAMEVEEGSLQQQQEEWIQPRRATPMAMIWSGGNSKGEGHLLLLAAFLKGGRGKTKRRPGTPRGINMEVALIFDRMSWSLWFERNSKVFRGVDSAVSSNFRAAFAASFFLSTVNQATGCGV</sequence>